<evidence type="ECO:0000256" key="1">
    <source>
        <dbReference type="SAM" id="SignalP"/>
    </source>
</evidence>
<keyword evidence="4" id="KW-1185">Reference proteome</keyword>
<protein>
    <recommendedName>
        <fullName evidence="2">Fibronectin type-III domain-containing protein</fullName>
    </recommendedName>
</protein>
<dbReference type="InterPro" id="IPR013783">
    <property type="entry name" value="Ig-like_fold"/>
</dbReference>
<dbReference type="InterPro" id="IPR003961">
    <property type="entry name" value="FN3_dom"/>
</dbReference>
<dbReference type="KEGG" id="fgl:EM308_05085"/>
<dbReference type="EMBL" id="CP017479">
    <property type="protein sequence ID" value="AOW08932.1"/>
    <property type="molecule type" value="Genomic_DNA"/>
</dbReference>
<dbReference type="Gene3D" id="2.60.40.10">
    <property type="entry name" value="Immunoglobulins"/>
    <property type="match status" value="1"/>
</dbReference>
<dbReference type="SUPFAM" id="SSF49265">
    <property type="entry name" value="Fibronectin type III"/>
    <property type="match status" value="1"/>
</dbReference>
<sequence length="828" mass="90645">MKQFFLACLFFIVSPVLIFSQSIFNNPITGTYPGQSNPYTIGQNVDPGIKVSGIGRSGALSYVNANNRYDAKGWKVDDSDSDTYFEFTITPNQGRQINFISFVYTGQVSANGPRLFAFRSSVDGFSTNIGSVSGARGTVSLSSTAFQGVDFPITFRFYGWAAITRTGAFSINDFQFNGVVSCVKSQAPTLPEVNLACTSTSFILNWAACSNASNYFIDVATDSGFINNLEGYKNKILGNTLSETVEDLAAGGPYYVRLKSANECGEISYSNVIKAAPPETIYNGSWSNGLPDSGKNVRFSKDFNLNESLETCSCQIDNGVAVHVDSGGVLKLQNRLDVLGAGTITFENNSSLIQVNDAAVNIGQIIYNRITSPMKNFDFTYWSSPVQGQILNVLSPNTLSDKYFSFANGNWVYENGANSMDPAGKGFVIRVPKPDTKYSNKEYWTGSTYSQPVQFKGIPNNGVIEILSEGIGMDNLIGNPYPSAIDADEFIKANSAIIVGTLNFWTHNTAIKQDGAFYVYNSDDYASYNLTGGTGTAAPSAGDSGTIPNGKIASGVSFFVTSKVAGNFVFNNAMRNSGKVLASNSNNQFFKISNTKKDSSIEKNRLWLNLTNSEGAFKQLLVGYVTGATNEMDNLYDGTTSDGNAFVDFYSISEENKLVIQGRALPFDYTDKVALGFKTNIDGAFEIKIDHTDGLLSNCAIFLEDKNTGILHDLKERSYPFSASKGEYNSRFVLSYKELDIKSTSKQETEKTKQGLAIYTQEKQLSINSAVEKISMIVIYDLNGKLLYKKKDIDKEQIVIPNLTSKHQILIVKTVFDNSDYQINKVFF</sequence>
<proteinExistence type="predicted"/>
<feature type="chain" id="PRO_5042238400" description="Fibronectin type-III domain-containing protein" evidence="1">
    <location>
        <begin position="19"/>
        <end position="828"/>
    </location>
</feature>
<reference evidence="3 4" key="1">
    <citation type="submission" date="2016-10" db="EMBL/GenBank/DDBJ databases">
        <title>Flavobacterium gilvum sp. nov., isolated from stream water.</title>
        <authorList>
            <person name="Shin S.-K."/>
            <person name="Cho Y.-J."/>
            <person name="Yi H."/>
        </authorList>
    </citation>
    <scope>NUCLEOTIDE SEQUENCE [LARGE SCALE GENOMIC DNA]</scope>
    <source>
        <strain evidence="3 4">EM1308</strain>
    </source>
</reference>
<feature type="signal peptide" evidence="1">
    <location>
        <begin position="1"/>
        <end position="18"/>
    </location>
</feature>
<organism evidence="3 4">
    <name type="scientific">Flavobacterium gilvum</name>
    <dbReference type="NCBI Taxonomy" id="1492737"/>
    <lineage>
        <taxon>Bacteria</taxon>
        <taxon>Pseudomonadati</taxon>
        <taxon>Bacteroidota</taxon>
        <taxon>Flavobacteriia</taxon>
        <taxon>Flavobacteriales</taxon>
        <taxon>Flavobacteriaceae</taxon>
        <taxon>Flavobacterium</taxon>
    </lineage>
</organism>
<evidence type="ECO:0000313" key="3">
    <source>
        <dbReference type="EMBL" id="AOW08932.1"/>
    </source>
</evidence>
<name>A0AAC9I3N0_9FLAO</name>
<evidence type="ECO:0000259" key="2">
    <source>
        <dbReference type="PROSITE" id="PS50853"/>
    </source>
</evidence>
<evidence type="ECO:0000313" key="4">
    <source>
        <dbReference type="Proteomes" id="UP000175968"/>
    </source>
</evidence>
<accession>A0AAC9I3N0</accession>
<dbReference type="Proteomes" id="UP000175968">
    <property type="component" value="Chromosome"/>
</dbReference>
<dbReference type="AlphaFoldDB" id="A0AAC9I3N0"/>
<dbReference type="InterPro" id="IPR036116">
    <property type="entry name" value="FN3_sf"/>
</dbReference>
<gene>
    <name evidence="3" type="ORF">EM308_05085</name>
</gene>
<dbReference type="PROSITE" id="PS50853">
    <property type="entry name" value="FN3"/>
    <property type="match status" value="1"/>
</dbReference>
<keyword evidence="1" id="KW-0732">Signal</keyword>
<feature type="domain" description="Fibronectin type-III" evidence="2">
    <location>
        <begin position="187"/>
        <end position="280"/>
    </location>
</feature>
<dbReference type="RefSeq" id="WP_051877617.1">
    <property type="nucleotide sequence ID" value="NZ_CP017479.1"/>
</dbReference>